<protein>
    <submittedName>
        <fullName evidence="1">Uncharacterized protein</fullName>
    </submittedName>
</protein>
<reference evidence="1 2" key="1">
    <citation type="submission" date="2020-07" db="EMBL/GenBank/DDBJ databases">
        <title>Huge and variable diversity of episymbiotic CPR bacteria and DPANN archaea in groundwater ecosystems.</title>
        <authorList>
            <person name="He C.Y."/>
            <person name="Keren R."/>
            <person name="Whittaker M."/>
            <person name="Farag I.F."/>
            <person name="Doudna J."/>
            <person name="Cate J.H.D."/>
            <person name="Banfield J.F."/>
        </authorList>
    </citation>
    <scope>NUCLEOTIDE SEQUENCE [LARGE SCALE GENOMIC DNA]</scope>
    <source>
        <strain evidence="1">NC_groundwater_70_Ag_B-0.1um_54_66</strain>
    </source>
</reference>
<sequence length="194" mass="20731">MSASIFIANRGAWGIEFHSYIIYDPDGDPETLAGQRILSGHPFNPAFEGEPGLGGSIVIEVEFDNTNSRDTLDTDYDGINDATVASRNYTLISASPIYGSIAATWNAMVGFAESLIGIDNDPATDPDGRLVTDFEYEIFGPNSNSVIASILSAVGLDLDLNKPSGLFTADFVGSDELLSSAENLICTLLYYQGL</sequence>
<dbReference type="EMBL" id="CP066681">
    <property type="protein sequence ID" value="QQG35488.1"/>
    <property type="molecule type" value="Genomic_DNA"/>
</dbReference>
<organism evidence="1 2">
    <name type="scientific">Micavibrio aeruginosavorus</name>
    <dbReference type="NCBI Taxonomy" id="349221"/>
    <lineage>
        <taxon>Bacteria</taxon>
        <taxon>Pseudomonadati</taxon>
        <taxon>Bdellovibrionota</taxon>
        <taxon>Bdellovibrionia</taxon>
        <taxon>Bdellovibrionales</taxon>
        <taxon>Pseudobdellovibrionaceae</taxon>
        <taxon>Micavibrio</taxon>
    </lineage>
</organism>
<evidence type="ECO:0000313" key="2">
    <source>
        <dbReference type="Proteomes" id="UP000595362"/>
    </source>
</evidence>
<dbReference type="AlphaFoldDB" id="A0A7T5R0X3"/>
<accession>A0A7T5R0X3</accession>
<gene>
    <name evidence="1" type="ORF">HYS17_08075</name>
</gene>
<dbReference type="Proteomes" id="UP000595362">
    <property type="component" value="Chromosome"/>
</dbReference>
<name>A0A7T5R0X3_9BACT</name>
<proteinExistence type="predicted"/>
<evidence type="ECO:0000313" key="1">
    <source>
        <dbReference type="EMBL" id="QQG35488.1"/>
    </source>
</evidence>